<evidence type="ECO:0000313" key="2">
    <source>
        <dbReference type="Proteomes" id="UP000085678"/>
    </source>
</evidence>
<feature type="compositionally biased region" description="Basic and acidic residues" evidence="1">
    <location>
        <begin position="99"/>
        <end position="108"/>
    </location>
</feature>
<gene>
    <name evidence="3" type="primary">LOC106182037</name>
</gene>
<feature type="compositionally biased region" description="Polar residues" evidence="1">
    <location>
        <begin position="1"/>
        <end position="36"/>
    </location>
</feature>
<dbReference type="InParanoid" id="A0A1S3KHZ4"/>
<evidence type="ECO:0000313" key="3">
    <source>
        <dbReference type="RefSeq" id="XP_013422117.1"/>
    </source>
</evidence>
<feature type="compositionally biased region" description="Basic and acidic residues" evidence="1">
    <location>
        <begin position="266"/>
        <end position="279"/>
    </location>
</feature>
<feature type="compositionally biased region" description="Basic and acidic residues" evidence="1">
    <location>
        <begin position="199"/>
        <end position="209"/>
    </location>
</feature>
<feature type="compositionally biased region" description="Basic and acidic residues" evidence="1">
    <location>
        <begin position="120"/>
        <end position="135"/>
    </location>
</feature>
<dbReference type="RefSeq" id="XP_013422117.1">
    <property type="nucleotide sequence ID" value="XM_013566663.1"/>
</dbReference>
<dbReference type="KEGG" id="lak:106182037"/>
<keyword evidence="2" id="KW-1185">Reference proteome</keyword>
<reference evidence="3" key="1">
    <citation type="submission" date="2025-08" db="UniProtKB">
        <authorList>
            <consortium name="RefSeq"/>
        </authorList>
    </citation>
    <scope>IDENTIFICATION</scope>
    <source>
        <tissue evidence="3">Gonads</tissue>
    </source>
</reference>
<dbReference type="AlphaFoldDB" id="A0A1S3KHZ4"/>
<dbReference type="Proteomes" id="UP000085678">
    <property type="component" value="Unplaced"/>
</dbReference>
<protein>
    <submittedName>
        <fullName evidence="3">Uncharacterized protein LOC106182037</fullName>
    </submittedName>
</protein>
<feature type="region of interest" description="Disordered" evidence="1">
    <location>
        <begin position="1"/>
        <end position="308"/>
    </location>
</feature>
<evidence type="ECO:0000256" key="1">
    <source>
        <dbReference type="SAM" id="MobiDB-lite"/>
    </source>
</evidence>
<feature type="compositionally biased region" description="Low complexity" evidence="1">
    <location>
        <begin position="250"/>
        <end position="262"/>
    </location>
</feature>
<proteinExistence type="predicted"/>
<name>A0A1S3KHZ4_LINAN</name>
<dbReference type="GeneID" id="106182037"/>
<organism evidence="2 3">
    <name type="scientific">Lingula anatina</name>
    <name type="common">Brachiopod</name>
    <name type="synonym">Lingula unguis</name>
    <dbReference type="NCBI Taxonomy" id="7574"/>
    <lineage>
        <taxon>Eukaryota</taxon>
        <taxon>Metazoa</taxon>
        <taxon>Spiralia</taxon>
        <taxon>Lophotrochozoa</taxon>
        <taxon>Brachiopoda</taxon>
        <taxon>Linguliformea</taxon>
        <taxon>Lingulata</taxon>
        <taxon>Lingulida</taxon>
        <taxon>Linguloidea</taxon>
        <taxon>Lingulidae</taxon>
        <taxon>Lingula</taxon>
    </lineage>
</organism>
<feature type="compositionally biased region" description="Polar residues" evidence="1">
    <location>
        <begin position="235"/>
        <end position="249"/>
    </location>
</feature>
<accession>A0A1S3KHZ4</accession>
<feature type="compositionally biased region" description="Low complexity" evidence="1">
    <location>
        <begin position="152"/>
        <end position="163"/>
    </location>
</feature>
<sequence length="401" mass="44558">MVQSKNGQLRSPTSENSDGVSQDTQNETYTYYTDFNSAHPKRKGRGSFIKTDSKPKDMPAANLQTGFKRLKVQSELQTSEDRQVSRRHFSPNSNQSKKSNSESEDYMKRSLPNANTFSRGPERNKRHLDSEKTETNRSPQGILKPVDNIEMSQESSSSSASQSLLPVPKVSPGDKRDFIVISSGDTGCLRSDSSDPQELAEKNSGERNAADTQVYLISSSSEEMVLSQERDLSHQPLQESRTQQPNMKASKSQVSSSLVSQVHPDLPSKDKQTDGKVELANDILAEVTSEEEEGESNDTSSIGDSAGQQLLSYVIEESDVEEDEDKASDVLSTTSTQSFTQFDAILEDCHVKQQVVSEKKSHLPKLERHLRPENTRLCVVKIQRDEALDAQLNNNSDSTYS</sequence>